<dbReference type="EMBL" id="JAUDFV010000154">
    <property type="protein sequence ID" value="KAL2716148.1"/>
    <property type="molecule type" value="Genomic_DNA"/>
</dbReference>
<proteinExistence type="predicted"/>
<comment type="caution">
    <text evidence="1">The sequence shown here is derived from an EMBL/GenBank/DDBJ whole genome shotgun (WGS) entry which is preliminary data.</text>
</comment>
<evidence type="ECO:0000313" key="2">
    <source>
        <dbReference type="Proteomes" id="UP001607302"/>
    </source>
</evidence>
<reference evidence="1 2" key="1">
    <citation type="journal article" date="2024" name="Ann. Entomol. Soc. Am.">
        <title>Genomic analyses of the southern and eastern yellowjacket wasps (Hymenoptera: Vespidae) reveal evolutionary signatures of social life.</title>
        <authorList>
            <person name="Catto M.A."/>
            <person name="Caine P.B."/>
            <person name="Orr S.E."/>
            <person name="Hunt B.G."/>
            <person name="Goodisman M.A.D."/>
        </authorList>
    </citation>
    <scope>NUCLEOTIDE SEQUENCE [LARGE SCALE GENOMIC DNA]</scope>
    <source>
        <strain evidence="1">233</strain>
        <tissue evidence="1">Head and thorax</tissue>
    </source>
</reference>
<keyword evidence="2" id="KW-1185">Reference proteome</keyword>
<accession>A0ABD2A690</accession>
<evidence type="ECO:0000313" key="1">
    <source>
        <dbReference type="EMBL" id="KAL2716148.1"/>
    </source>
</evidence>
<protein>
    <submittedName>
        <fullName evidence="1">Uncharacterized protein</fullName>
    </submittedName>
</protein>
<organism evidence="1 2">
    <name type="scientific">Vespula squamosa</name>
    <name type="common">Southern yellow jacket</name>
    <name type="synonym">Wasp</name>
    <dbReference type="NCBI Taxonomy" id="30214"/>
    <lineage>
        <taxon>Eukaryota</taxon>
        <taxon>Metazoa</taxon>
        <taxon>Ecdysozoa</taxon>
        <taxon>Arthropoda</taxon>
        <taxon>Hexapoda</taxon>
        <taxon>Insecta</taxon>
        <taxon>Pterygota</taxon>
        <taxon>Neoptera</taxon>
        <taxon>Endopterygota</taxon>
        <taxon>Hymenoptera</taxon>
        <taxon>Apocrita</taxon>
        <taxon>Aculeata</taxon>
        <taxon>Vespoidea</taxon>
        <taxon>Vespidae</taxon>
        <taxon>Vespinae</taxon>
        <taxon>Vespula</taxon>
    </lineage>
</organism>
<dbReference type="Proteomes" id="UP001607302">
    <property type="component" value="Unassembled WGS sequence"/>
</dbReference>
<sequence>MLLLAMAERMEKEIIYDVSSRVSSSRAYRKNIQLEVDFTRSTKNLLEKEKGRNRSDFRGCNYFVPSYNNGILYTTNRILINKNYYWTKKREWKEKEIKEKEGTLNSGNVNLNVGYKGIREFANRSDFVVRVRRALCRLAGVKHLIRPPSCFTRPFPSEAITSNVIDQRSDRLLFLEENTKKKTKLNELYSIR</sequence>
<name>A0ABD2A690_VESSQ</name>
<gene>
    <name evidence="1" type="ORF">V1478_013824</name>
</gene>
<dbReference type="AlphaFoldDB" id="A0ABD2A690"/>